<dbReference type="Pfam" id="PF01740">
    <property type="entry name" value="STAS"/>
    <property type="match status" value="1"/>
</dbReference>
<dbReference type="AlphaFoldDB" id="A0A0K2GC64"/>
<evidence type="ECO:0000256" key="1">
    <source>
        <dbReference type="ARBA" id="ARBA00009013"/>
    </source>
</evidence>
<sequence>MRIAQRTNRDAVIFEITDEFTYSTRKEFTAAVEKVKQAGCRHLILNLRLVTFIDSAGIGLIALTAQQFQIEHRTLSLVGAQGTVKQTLELANIPKMVPLYPTDEAAVARRAA</sequence>
<proteinExistence type="inferred from homology"/>
<dbReference type="RefSeq" id="WP_053379697.1">
    <property type="nucleotide sequence ID" value="NZ_CP011801.1"/>
</dbReference>
<dbReference type="CDD" id="cd07043">
    <property type="entry name" value="STAS_anti-anti-sigma_factors"/>
    <property type="match status" value="1"/>
</dbReference>
<keyword evidence="5" id="KW-1185">Reference proteome</keyword>
<dbReference type="InterPro" id="IPR003658">
    <property type="entry name" value="Anti-sigma_ant"/>
</dbReference>
<dbReference type="EMBL" id="CP011801">
    <property type="protein sequence ID" value="ALA58545.1"/>
    <property type="molecule type" value="Genomic_DNA"/>
</dbReference>
<gene>
    <name evidence="4" type="ORF">NITMOv2_2128</name>
</gene>
<dbReference type="PROSITE" id="PS50801">
    <property type="entry name" value="STAS"/>
    <property type="match status" value="1"/>
</dbReference>
<dbReference type="InterPro" id="IPR002645">
    <property type="entry name" value="STAS_dom"/>
</dbReference>
<dbReference type="PANTHER" id="PTHR33495">
    <property type="entry name" value="ANTI-SIGMA FACTOR ANTAGONIST TM_1081-RELATED-RELATED"/>
    <property type="match status" value="1"/>
</dbReference>
<evidence type="ECO:0000259" key="3">
    <source>
        <dbReference type="PROSITE" id="PS50801"/>
    </source>
</evidence>
<comment type="similarity">
    <text evidence="1 2">Belongs to the anti-sigma-factor antagonist family.</text>
</comment>
<reference evidence="4 5" key="1">
    <citation type="journal article" date="2015" name="Proc. Natl. Acad. Sci. U.S.A.">
        <title>Expanded metabolic versatility of ubiquitous nitrite-oxidizing bacteria from the genus Nitrospira.</title>
        <authorList>
            <person name="Koch H."/>
            <person name="Lucker S."/>
            <person name="Albertsen M."/>
            <person name="Kitzinger K."/>
            <person name="Herbold C."/>
            <person name="Spieck E."/>
            <person name="Nielsen P.H."/>
            <person name="Wagner M."/>
            <person name="Daims H."/>
        </authorList>
    </citation>
    <scope>NUCLEOTIDE SEQUENCE [LARGE SCALE GENOMIC DNA]</scope>
    <source>
        <strain evidence="4 5">NSP M-1</strain>
    </source>
</reference>
<protein>
    <recommendedName>
        <fullName evidence="2">Anti-sigma factor antagonist</fullName>
    </recommendedName>
</protein>
<organism evidence="4 5">
    <name type="scientific">Nitrospira moscoviensis</name>
    <dbReference type="NCBI Taxonomy" id="42253"/>
    <lineage>
        <taxon>Bacteria</taxon>
        <taxon>Pseudomonadati</taxon>
        <taxon>Nitrospirota</taxon>
        <taxon>Nitrospiria</taxon>
        <taxon>Nitrospirales</taxon>
        <taxon>Nitrospiraceae</taxon>
        <taxon>Nitrospira</taxon>
    </lineage>
</organism>
<dbReference type="PATRIC" id="fig|42253.5.peg.2097"/>
<dbReference type="GO" id="GO:0043856">
    <property type="term" value="F:anti-sigma factor antagonist activity"/>
    <property type="evidence" value="ECO:0007669"/>
    <property type="project" value="InterPro"/>
</dbReference>
<dbReference type="NCBIfam" id="TIGR00377">
    <property type="entry name" value="ant_ant_sig"/>
    <property type="match status" value="1"/>
</dbReference>
<dbReference type="SUPFAM" id="SSF52091">
    <property type="entry name" value="SpoIIaa-like"/>
    <property type="match status" value="1"/>
</dbReference>
<dbReference type="OrthoDB" id="9796601at2"/>
<dbReference type="InterPro" id="IPR036513">
    <property type="entry name" value="STAS_dom_sf"/>
</dbReference>
<dbReference type="Gene3D" id="3.30.750.24">
    <property type="entry name" value="STAS domain"/>
    <property type="match status" value="1"/>
</dbReference>
<dbReference type="KEGG" id="nmv:NITMOv2_2128"/>
<accession>A0A0K2GC64</accession>
<dbReference type="Proteomes" id="UP000069205">
    <property type="component" value="Chromosome"/>
</dbReference>
<name>A0A0K2GC64_NITMO</name>
<feature type="domain" description="STAS" evidence="3">
    <location>
        <begin position="1"/>
        <end position="110"/>
    </location>
</feature>
<dbReference type="STRING" id="42253.NITMOv2_2128"/>
<evidence type="ECO:0000313" key="4">
    <source>
        <dbReference type="EMBL" id="ALA58545.1"/>
    </source>
</evidence>
<evidence type="ECO:0000256" key="2">
    <source>
        <dbReference type="RuleBase" id="RU003749"/>
    </source>
</evidence>
<evidence type="ECO:0000313" key="5">
    <source>
        <dbReference type="Proteomes" id="UP000069205"/>
    </source>
</evidence>